<protein>
    <submittedName>
        <fullName evidence="1">Uncharacterized protein</fullName>
    </submittedName>
</protein>
<proteinExistence type="predicted"/>
<organism evidence="1 2">
    <name type="scientific">Vigna mungo</name>
    <name type="common">Black gram</name>
    <name type="synonym">Phaseolus mungo</name>
    <dbReference type="NCBI Taxonomy" id="3915"/>
    <lineage>
        <taxon>Eukaryota</taxon>
        <taxon>Viridiplantae</taxon>
        <taxon>Streptophyta</taxon>
        <taxon>Embryophyta</taxon>
        <taxon>Tracheophyta</taxon>
        <taxon>Spermatophyta</taxon>
        <taxon>Magnoliopsida</taxon>
        <taxon>eudicotyledons</taxon>
        <taxon>Gunneridae</taxon>
        <taxon>Pentapetalae</taxon>
        <taxon>rosids</taxon>
        <taxon>fabids</taxon>
        <taxon>Fabales</taxon>
        <taxon>Fabaceae</taxon>
        <taxon>Papilionoideae</taxon>
        <taxon>50 kb inversion clade</taxon>
        <taxon>NPAAA clade</taxon>
        <taxon>indigoferoid/millettioid clade</taxon>
        <taxon>Phaseoleae</taxon>
        <taxon>Vigna</taxon>
    </lineage>
</organism>
<gene>
    <name evidence="1" type="ORF">V8G54_002225</name>
</gene>
<keyword evidence="2" id="KW-1185">Reference proteome</keyword>
<sequence length="102" mass="11878">PFLLPYHVVPQRLPFSDLLLLPRRARLPTLLAAKTISITDNFSLDHTLTHPPRPFLHPFPRRPRHPVLPRLLCLAPAQWRCFAPPLLLRSSTTPMLRFFNLF</sequence>
<accession>A0AAQ3P7Q7</accession>
<feature type="non-terminal residue" evidence="1">
    <location>
        <position position="102"/>
    </location>
</feature>
<evidence type="ECO:0000313" key="2">
    <source>
        <dbReference type="Proteomes" id="UP001374535"/>
    </source>
</evidence>
<dbReference type="AlphaFoldDB" id="A0AAQ3P7Q7"/>
<name>A0AAQ3P7Q7_VIGMU</name>
<dbReference type="EMBL" id="CP144700">
    <property type="protein sequence ID" value="WVZ23681.1"/>
    <property type="molecule type" value="Genomic_DNA"/>
</dbReference>
<evidence type="ECO:0000313" key="1">
    <source>
        <dbReference type="EMBL" id="WVZ23681.1"/>
    </source>
</evidence>
<reference evidence="1 2" key="1">
    <citation type="journal article" date="2023" name="Life. Sci Alliance">
        <title>Evolutionary insights into 3D genome organization and epigenetic landscape of Vigna mungo.</title>
        <authorList>
            <person name="Junaid A."/>
            <person name="Singh B."/>
            <person name="Bhatia S."/>
        </authorList>
    </citation>
    <scope>NUCLEOTIDE SEQUENCE [LARGE SCALE GENOMIC DNA]</scope>
    <source>
        <strain evidence="1">Urdbean</strain>
    </source>
</reference>
<dbReference type="Proteomes" id="UP001374535">
    <property type="component" value="Chromosome 1"/>
</dbReference>